<accession>A0AAD7IGS7</accession>
<evidence type="ECO:0000313" key="2">
    <source>
        <dbReference type="EMBL" id="KAJ7742793.1"/>
    </source>
</evidence>
<feature type="chain" id="PRO_5042035815" evidence="1">
    <location>
        <begin position="26"/>
        <end position="206"/>
    </location>
</feature>
<feature type="signal peptide" evidence="1">
    <location>
        <begin position="1"/>
        <end position="25"/>
    </location>
</feature>
<reference evidence="2" key="1">
    <citation type="submission" date="2023-03" db="EMBL/GenBank/DDBJ databases">
        <title>Massive genome expansion in bonnet fungi (Mycena s.s.) driven by repeated elements and novel gene families across ecological guilds.</title>
        <authorList>
            <consortium name="Lawrence Berkeley National Laboratory"/>
            <person name="Harder C.B."/>
            <person name="Miyauchi S."/>
            <person name="Viragh M."/>
            <person name="Kuo A."/>
            <person name="Thoen E."/>
            <person name="Andreopoulos B."/>
            <person name="Lu D."/>
            <person name="Skrede I."/>
            <person name="Drula E."/>
            <person name="Henrissat B."/>
            <person name="Morin E."/>
            <person name="Kohler A."/>
            <person name="Barry K."/>
            <person name="LaButti K."/>
            <person name="Morin E."/>
            <person name="Salamov A."/>
            <person name="Lipzen A."/>
            <person name="Mereny Z."/>
            <person name="Hegedus B."/>
            <person name="Baldrian P."/>
            <person name="Stursova M."/>
            <person name="Weitz H."/>
            <person name="Taylor A."/>
            <person name="Grigoriev I.V."/>
            <person name="Nagy L.G."/>
            <person name="Martin F."/>
            <person name="Kauserud H."/>
        </authorList>
    </citation>
    <scope>NUCLEOTIDE SEQUENCE</scope>
    <source>
        <strain evidence="2">CBHHK182m</strain>
    </source>
</reference>
<keyword evidence="1" id="KW-0732">Signal</keyword>
<gene>
    <name evidence="2" type="ORF">B0H16DRAFT_1323216</name>
</gene>
<name>A0AAD7IGS7_9AGAR</name>
<dbReference type="Proteomes" id="UP001215598">
    <property type="component" value="Unassembled WGS sequence"/>
</dbReference>
<comment type="caution">
    <text evidence="2">The sequence shown here is derived from an EMBL/GenBank/DDBJ whole genome shotgun (WGS) entry which is preliminary data.</text>
</comment>
<proteinExistence type="predicted"/>
<dbReference type="Gene3D" id="2.60.120.260">
    <property type="entry name" value="Galactose-binding domain-like"/>
    <property type="match status" value="1"/>
</dbReference>
<sequence>MSIFPLFSVLVLPWTFLILVIPSFASILTATIDDSAGDSLNPGVQPVYSPSDAFSPNSNCDGCLARPDPGNAFDNSWHDTSQFGGASPHSVTLSFTGIGIDVFCILANTVPGAATNTNLVFTIDGTPYPPFSRDPDETTNYLYNQNVLSVNGLSQNAHTLVISTNNASGTLLLFDYARYRSVFYPFTLHVLIWNLVTRYQIPRLPP</sequence>
<evidence type="ECO:0000256" key="1">
    <source>
        <dbReference type="SAM" id="SignalP"/>
    </source>
</evidence>
<dbReference type="EMBL" id="JARKIB010000093">
    <property type="protein sequence ID" value="KAJ7742793.1"/>
    <property type="molecule type" value="Genomic_DNA"/>
</dbReference>
<keyword evidence="3" id="KW-1185">Reference proteome</keyword>
<protein>
    <submittedName>
        <fullName evidence="2">Uncharacterized protein</fullName>
    </submittedName>
</protein>
<organism evidence="2 3">
    <name type="scientific">Mycena metata</name>
    <dbReference type="NCBI Taxonomy" id="1033252"/>
    <lineage>
        <taxon>Eukaryota</taxon>
        <taxon>Fungi</taxon>
        <taxon>Dikarya</taxon>
        <taxon>Basidiomycota</taxon>
        <taxon>Agaricomycotina</taxon>
        <taxon>Agaricomycetes</taxon>
        <taxon>Agaricomycetidae</taxon>
        <taxon>Agaricales</taxon>
        <taxon>Marasmiineae</taxon>
        <taxon>Mycenaceae</taxon>
        <taxon>Mycena</taxon>
    </lineage>
</organism>
<dbReference type="AlphaFoldDB" id="A0AAD7IGS7"/>
<evidence type="ECO:0000313" key="3">
    <source>
        <dbReference type="Proteomes" id="UP001215598"/>
    </source>
</evidence>